<keyword evidence="3" id="KW-1185">Reference proteome</keyword>
<reference evidence="2 3" key="1">
    <citation type="journal article" date="2012" name="J. Bacteriol.">
        <title>Genome Sequence of Radiation-Resistant Modestobacter marinus Strain BC501, a Representative Actinobacterium That Thrives on Calcareous Stone Surfaces.</title>
        <authorList>
            <person name="Normand P."/>
            <person name="Gury J."/>
            <person name="Pujic P."/>
            <person name="Chouaia B."/>
            <person name="Crotti E."/>
            <person name="Brusetti L."/>
            <person name="Daffonchio D."/>
            <person name="Vacherie B."/>
            <person name="Barbe V."/>
            <person name="Medigue C."/>
            <person name="Calteau A."/>
            <person name="Ghodhbane-Gtari F."/>
            <person name="Essoussi I."/>
            <person name="Nouioui I."/>
            <person name="Abbassi-Ghozzi I."/>
            <person name="Gtari M."/>
        </authorList>
    </citation>
    <scope>NUCLEOTIDE SEQUENCE [LARGE SCALE GENOMIC DNA]</scope>
    <source>
        <strain evidence="3">BC 501</strain>
    </source>
</reference>
<dbReference type="KEGG" id="mmar:MODMU_2387"/>
<evidence type="ECO:0000313" key="3">
    <source>
        <dbReference type="Proteomes" id="UP000006461"/>
    </source>
</evidence>
<protein>
    <submittedName>
        <fullName evidence="2">Uncharacterized protein</fullName>
    </submittedName>
</protein>
<gene>
    <name evidence="2" type="ordered locus">MODMU_2387</name>
</gene>
<proteinExistence type="predicted"/>
<dbReference type="STRING" id="477641.MODMU_2387"/>
<feature type="transmembrane region" description="Helical" evidence="1">
    <location>
        <begin position="12"/>
        <end position="34"/>
    </location>
</feature>
<dbReference type="HOGENOM" id="CLU_2753441_0_0_11"/>
<evidence type="ECO:0000256" key="1">
    <source>
        <dbReference type="SAM" id="Phobius"/>
    </source>
</evidence>
<name>I4EWQ3_MODI5</name>
<dbReference type="Proteomes" id="UP000006461">
    <property type="component" value="Chromosome"/>
</dbReference>
<dbReference type="AlphaFoldDB" id="I4EWQ3"/>
<keyword evidence="1" id="KW-1133">Transmembrane helix</keyword>
<feature type="transmembrane region" description="Helical" evidence="1">
    <location>
        <begin position="41"/>
        <end position="61"/>
    </location>
</feature>
<keyword evidence="1" id="KW-0812">Transmembrane</keyword>
<organism evidence="2 3">
    <name type="scientific">Modestobacter italicus (strain DSM 44449 / CECT 9708 / BC 501)</name>
    <dbReference type="NCBI Taxonomy" id="2732864"/>
    <lineage>
        <taxon>Bacteria</taxon>
        <taxon>Bacillati</taxon>
        <taxon>Actinomycetota</taxon>
        <taxon>Actinomycetes</taxon>
        <taxon>Geodermatophilales</taxon>
        <taxon>Geodermatophilaceae</taxon>
        <taxon>Modestobacter</taxon>
    </lineage>
</organism>
<dbReference type="EMBL" id="FO203431">
    <property type="protein sequence ID" value="CCH87816.1"/>
    <property type="molecule type" value="Genomic_DNA"/>
</dbReference>
<sequence length="70" mass="7563">MSEDYQYNHRAPAIICAVIAGGLFAFFIVTSILWRDQGANIGGGVAVLVGIPFALMARHFWTKPPHGPHG</sequence>
<evidence type="ECO:0000313" key="2">
    <source>
        <dbReference type="EMBL" id="CCH87816.1"/>
    </source>
</evidence>
<keyword evidence="1" id="KW-0472">Membrane</keyword>
<accession>I4EWQ3</accession>